<sequence length="153" mass="16098">MPGTLTPVRTAAAATVATATLTVATRGTGFVDITDEARRFVAAAGGRHGTLLLFMRHTSASLTIQENADPDVRVDLVTALDRLAPAEAGWVHDAEGPDDMPAHVKTLLTGVSLAVPVVGGDLALGTWQGIYVAEHRTRPHRREVVLQFLGEAG</sequence>
<dbReference type="InterPro" id="IPR001602">
    <property type="entry name" value="UPF0047_YjbQ-like"/>
</dbReference>
<evidence type="ECO:0000313" key="3">
    <source>
        <dbReference type="Proteomes" id="UP001165652"/>
    </source>
</evidence>
<dbReference type="Gene3D" id="2.60.120.460">
    <property type="entry name" value="YjbQ-like"/>
    <property type="match status" value="1"/>
</dbReference>
<evidence type="ECO:0000256" key="1">
    <source>
        <dbReference type="ARBA" id="ARBA00005534"/>
    </source>
</evidence>
<dbReference type="Proteomes" id="UP001165652">
    <property type="component" value="Unassembled WGS sequence"/>
</dbReference>
<dbReference type="SUPFAM" id="SSF111038">
    <property type="entry name" value="YjbQ-like"/>
    <property type="match status" value="1"/>
</dbReference>
<evidence type="ECO:0000313" key="2">
    <source>
        <dbReference type="EMBL" id="MDC7786385.1"/>
    </source>
</evidence>
<dbReference type="Pfam" id="PF01894">
    <property type="entry name" value="YjbQ"/>
    <property type="match status" value="1"/>
</dbReference>
<organism evidence="2 3">
    <name type="scientific">Rhodoplanes tepidamans</name>
    <name type="common">Rhodoplanes cryptolactis</name>
    <dbReference type="NCBI Taxonomy" id="200616"/>
    <lineage>
        <taxon>Bacteria</taxon>
        <taxon>Pseudomonadati</taxon>
        <taxon>Pseudomonadota</taxon>
        <taxon>Alphaproteobacteria</taxon>
        <taxon>Hyphomicrobiales</taxon>
        <taxon>Nitrobacteraceae</taxon>
        <taxon>Rhodoplanes</taxon>
    </lineage>
</organism>
<dbReference type="PIRSF" id="PIRSF004681">
    <property type="entry name" value="UCP004681"/>
    <property type="match status" value="1"/>
</dbReference>
<dbReference type="InterPro" id="IPR035917">
    <property type="entry name" value="YjbQ-like_sf"/>
</dbReference>
<keyword evidence="3" id="KW-1185">Reference proteome</keyword>
<dbReference type="RefSeq" id="WP_272777229.1">
    <property type="nucleotide sequence ID" value="NZ_JAQQLI010000015.1"/>
</dbReference>
<dbReference type="NCBIfam" id="TIGR00149">
    <property type="entry name" value="TIGR00149_YjbQ"/>
    <property type="match status" value="1"/>
</dbReference>
<dbReference type="PANTHER" id="PTHR30615:SF8">
    <property type="entry name" value="UPF0047 PROTEIN C4A8.02C"/>
    <property type="match status" value="1"/>
</dbReference>
<accession>A0ABT5J9Q1</accession>
<name>A0ABT5J9Q1_RHOTP</name>
<comment type="caution">
    <text evidence="2">The sequence shown here is derived from an EMBL/GenBank/DDBJ whole genome shotgun (WGS) entry which is preliminary data.</text>
</comment>
<dbReference type="PROSITE" id="PS01314">
    <property type="entry name" value="UPF0047"/>
    <property type="match status" value="1"/>
</dbReference>
<dbReference type="EMBL" id="JAQQLI010000015">
    <property type="protein sequence ID" value="MDC7786385.1"/>
    <property type="molecule type" value="Genomic_DNA"/>
</dbReference>
<reference evidence="2" key="2">
    <citation type="submission" date="2023-02" db="EMBL/GenBank/DDBJ databases">
        <authorList>
            <person name="Rayyan A."/>
            <person name="Meyer T."/>
            <person name="Kyndt J.A."/>
        </authorList>
    </citation>
    <scope>NUCLEOTIDE SEQUENCE</scope>
    <source>
        <strain evidence="2">DSM 9987</strain>
    </source>
</reference>
<protein>
    <submittedName>
        <fullName evidence="2">Secondary thiamine-phosphate synthase enzyme YjbQ</fullName>
    </submittedName>
</protein>
<reference evidence="2" key="1">
    <citation type="journal article" date="2023" name="Microbiol Resour">
        <title>Genome Sequences of Rhodoplanes serenus and Two Thermotolerant Strains, Rhodoplanes tepidamans and 'Rhodoplanes cryptolactis,' Further Refine the Genus.</title>
        <authorList>
            <person name="Rayyan A.A."/>
            <person name="Kyndt J.A."/>
        </authorList>
    </citation>
    <scope>NUCLEOTIDE SEQUENCE</scope>
    <source>
        <strain evidence="2">DSM 9987</strain>
    </source>
</reference>
<proteinExistence type="inferred from homology"/>
<dbReference type="PANTHER" id="PTHR30615">
    <property type="entry name" value="UNCHARACTERIZED PROTEIN YJBQ-RELATED"/>
    <property type="match status" value="1"/>
</dbReference>
<gene>
    <name evidence="2" type="ORF">PQJ73_11900</name>
</gene>
<comment type="similarity">
    <text evidence="1">Belongs to the UPF0047 family.</text>
</comment>